<sequence length="62" mass="6458">MICLATLGGWLVTVFDEVFQEAGDLVGDAPVVFAVRAAGLGVGDLCECWTPQRAAMLSSAQT</sequence>
<accession>A0A1D7Y2M7</accession>
<dbReference type="KEGG" id="spun:BFF78_00900"/>
<dbReference type="EMBL" id="CP017248">
    <property type="protein sequence ID" value="AOR29832.1"/>
    <property type="molecule type" value="Genomic_DNA"/>
</dbReference>
<organism evidence="1 2">
    <name type="scientific">Streptomyces fodineus</name>
    <dbReference type="NCBI Taxonomy" id="1904616"/>
    <lineage>
        <taxon>Bacteria</taxon>
        <taxon>Bacillati</taxon>
        <taxon>Actinomycetota</taxon>
        <taxon>Actinomycetes</taxon>
        <taxon>Kitasatosporales</taxon>
        <taxon>Streptomycetaceae</taxon>
        <taxon>Streptomyces</taxon>
    </lineage>
</organism>
<keyword evidence="2" id="KW-1185">Reference proteome</keyword>
<evidence type="ECO:0000313" key="1">
    <source>
        <dbReference type="EMBL" id="AOR29832.1"/>
    </source>
</evidence>
<protein>
    <submittedName>
        <fullName evidence="1">Uncharacterized protein</fullName>
    </submittedName>
</protein>
<proteinExistence type="predicted"/>
<gene>
    <name evidence="1" type="ORF">BFF78_00900</name>
</gene>
<reference evidence="2" key="1">
    <citation type="submission" date="2016-09" db="EMBL/GenBank/DDBJ databases">
        <title>Streptomyces puniciscabiei strain:TW1S1 Genome sequencing and assembly.</title>
        <authorList>
            <person name="Kim M.-K."/>
            <person name="Kim S.B."/>
        </authorList>
    </citation>
    <scope>NUCLEOTIDE SEQUENCE [LARGE SCALE GENOMIC DNA]</scope>
    <source>
        <strain evidence="2">TW1S1</strain>
    </source>
</reference>
<dbReference type="AlphaFoldDB" id="A0A1D7Y2M7"/>
<dbReference type="Proteomes" id="UP000094960">
    <property type="component" value="Chromosome"/>
</dbReference>
<evidence type="ECO:0000313" key="2">
    <source>
        <dbReference type="Proteomes" id="UP000094960"/>
    </source>
</evidence>
<name>A0A1D7Y2M7_9ACTN</name>